<dbReference type="NCBIfam" id="TIGR00254">
    <property type="entry name" value="GGDEF"/>
    <property type="match status" value="1"/>
</dbReference>
<protein>
    <recommendedName>
        <fullName evidence="1">diguanylate cyclase</fullName>
        <ecNumber evidence="1">2.7.7.65</ecNumber>
    </recommendedName>
</protein>
<accession>A0A2T4Z527</accession>
<dbReference type="InterPro" id="IPR043128">
    <property type="entry name" value="Rev_trsase/Diguanyl_cyclase"/>
</dbReference>
<dbReference type="FunFam" id="3.30.70.270:FF:000001">
    <property type="entry name" value="Diguanylate cyclase domain protein"/>
    <property type="match status" value="1"/>
</dbReference>
<feature type="transmembrane region" description="Helical" evidence="3">
    <location>
        <begin position="59"/>
        <end position="79"/>
    </location>
</feature>
<feature type="transmembrane region" description="Helical" evidence="3">
    <location>
        <begin position="31"/>
        <end position="53"/>
    </location>
</feature>
<dbReference type="Pfam" id="PF20973">
    <property type="entry name" value="VUPS"/>
    <property type="match status" value="1"/>
</dbReference>
<feature type="transmembrane region" description="Helical" evidence="3">
    <location>
        <begin position="201"/>
        <end position="221"/>
    </location>
</feature>
<organism evidence="5 6">
    <name type="scientific">Phreatobacter oligotrophus</name>
    <dbReference type="NCBI Taxonomy" id="1122261"/>
    <lineage>
        <taxon>Bacteria</taxon>
        <taxon>Pseudomonadati</taxon>
        <taxon>Pseudomonadota</taxon>
        <taxon>Alphaproteobacteria</taxon>
        <taxon>Hyphomicrobiales</taxon>
        <taxon>Phreatobacteraceae</taxon>
        <taxon>Phreatobacter</taxon>
    </lineage>
</organism>
<comment type="caution">
    <text evidence="5">The sequence shown here is derived from an EMBL/GenBank/DDBJ whole genome shotgun (WGS) entry which is preliminary data.</text>
</comment>
<keyword evidence="3" id="KW-0472">Membrane</keyword>
<dbReference type="InterPro" id="IPR029787">
    <property type="entry name" value="Nucleotide_cyclase"/>
</dbReference>
<sequence length="424" mass="45824">MSGILLLLTQSVVYFIVMAALFRCRAVLGLGAFFCALGVMHFLETYLAAVFFIELPFGLISPGSTVLFSGKLAIILLFYIREDAEAVRQPIYGLLMGNFLMVTLVAMLRLSGPPVALPGYNPDLALIDQMGLLMVWGTTLLFIDAIALILIYERLRGLLARSLVVRAWLSLAIILSFDQVAFFVGLHWVTGTPWSALFGGWIAKMGAAVVYAACLGVYLAVFEKKAEESAPEPLADIFHKLTYRHKYEVLLGATSRDALTGAWTRERFTALAPTMLAQAIDSGRPCSLLMIDADHFKQINDSQGHIAGDAVLRRMVETIRAHIRGDDRIFRYGGEEFVVLAPDLGAAAATMAAERIRKAVATEFAGDGVPAPTISVGVATAPDEGTGLEGLLRLADSRLYEAKRLGRNRVVAGPAVAGGGQTMP</sequence>
<evidence type="ECO:0000256" key="3">
    <source>
        <dbReference type="SAM" id="Phobius"/>
    </source>
</evidence>
<dbReference type="GO" id="GO:0052621">
    <property type="term" value="F:diguanylate cyclase activity"/>
    <property type="evidence" value="ECO:0007669"/>
    <property type="project" value="UniProtKB-EC"/>
</dbReference>
<feature type="transmembrane region" description="Helical" evidence="3">
    <location>
        <begin position="130"/>
        <end position="151"/>
    </location>
</feature>
<dbReference type="InterPro" id="IPR050469">
    <property type="entry name" value="Diguanylate_Cyclase"/>
</dbReference>
<dbReference type="RefSeq" id="WP_108176598.1">
    <property type="nucleotide sequence ID" value="NZ_PZZL01000004.1"/>
</dbReference>
<feature type="transmembrane region" description="Helical" evidence="3">
    <location>
        <begin position="163"/>
        <end position="189"/>
    </location>
</feature>
<evidence type="ECO:0000256" key="1">
    <source>
        <dbReference type="ARBA" id="ARBA00012528"/>
    </source>
</evidence>
<comment type="catalytic activity">
    <reaction evidence="2">
        <text>2 GTP = 3',3'-c-di-GMP + 2 diphosphate</text>
        <dbReference type="Rhea" id="RHEA:24898"/>
        <dbReference type="ChEBI" id="CHEBI:33019"/>
        <dbReference type="ChEBI" id="CHEBI:37565"/>
        <dbReference type="ChEBI" id="CHEBI:58805"/>
        <dbReference type="EC" id="2.7.7.65"/>
    </reaction>
</comment>
<dbReference type="GO" id="GO:1902201">
    <property type="term" value="P:negative regulation of bacterial-type flagellum-dependent cell motility"/>
    <property type="evidence" value="ECO:0007669"/>
    <property type="project" value="TreeGrafter"/>
</dbReference>
<keyword evidence="3" id="KW-0812">Transmembrane</keyword>
<reference evidence="5 6" key="1">
    <citation type="submission" date="2018-04" db="EMBL/GenBank/DDBJ databases">
        <title>Genomic Encyclopedia of Archaeal and Bacterial Type Strains, Phase II (KMG-II): from individual species to whole genera.</title>
        <authorList>
            <person name="Goeker M."/>
        </authorList>
    </citation>
    <scope>NUCLEOTIDE SEQUENCE [LARGE SCALE GENOMIC DNA]</scope>
    <source>
        <strain evidence="5 6">DSM 25521</strain>
    </source>
</reference>
<dbReference type="InterPro" id="IPR048533">
    <property type="entry name" value="VUPS"/>
</dbReference>
<name>A0A2T4Z527_9HYPH</name>
<dbReference type="EC" id="2.7.7.65" evidence="1"/>
<keyword evidence="6" id="KW-1185">Reference proteome</keyword>
<dbReference type="GO" id="GO:0005886">
    <property type="term" value="C:plasma membrane"/>
    <property type="evidence" value="ECO:0007669"/>
    <property type="project" value="TreeGrafter"/>
</dbReference>
<evidence type="ECO:0000256" key="2">
    <source>
        <dbReference type="ARBA" id="ARBA00034247"/>
    </source>
</evidence>
<feature type="domain" description="GGDEF" evidence="4">
    <location>
        <begin position="284"/>
        <end position="415"/>
    </location>
</feature>
<feature type="transmembrane region" description="Helical" evidence="3">
    <location>
        <begin position="91"/>
        <end position="110"/>
    </location>
</feature>
<evidence type="ECO:0000313" key="6">
    <source>
        <dbReference type="Proteomes" id="UP000241808"/>
    </source>
</evidence>
<dbReference type="CDD" id="cd01949">
    <property type="entry name" value="GGDEF"/>
    <property type="match status" value="1"/>
</dbReference>
<dbReference type="EMBL" id="PZZL01000004">
    <property type="protein sequence ID" value="PTM56956.1"/>
    <property type="molecule type" value="Genomic_DNA"/>
</dbReference>
<evidence type="ECO:0000313" key="5">
    <source>
        <dbReference type="EMBL" id="PTM56956.1"/>
    </source>
</evidence>
<keyword evidence="3" id="KW-1133">Transmembrane helix</keyword>
<evidence type="ECO:0000259" key="4">
    <source>
        <dbReference type="PROSITE" id="PS50887"/>
    </source>
</evidence>
<gene>
    <name evidence="5" type="ORF">C8P69_1041</name>
</gene>
<dbReference type="Gene3D" id="3.30.70.270">
    <property type="match status" value="1"/>
</dbReference>
<dbReference type="SMART" id="SM00267">
    <property type="entry name" value="GGDEF"/>
    <property type="match status" value="1"/>
</dbReference>
<dbReference type="PANTHER" id="PTHR45138">
    <property type="entry name" value="REGULATORY COMPONENTS OF SENSORY TRANSDUCTION SYSTEM"/>
    <property type="match status" value="1"/>
</dbReference>
<dbReference type="Proteomes" id="UP000241808">
    <property type="component" value="Unassembled WGS sequence"/>
</dbReference>
<dbReference type="OrthoDB" id="9812260at2"/>
<dbReference type="GO" id="GO:0043709">
    <property type="term" value="P:cell adhesion involved in single-species biofilm formation"/>
    <property type="evidence" value="ECO:0007669"/>
    <property type="project" value="TreeGrafter"/>
</dbReference>
<proteinExistence type="predicted"/>
<feature type="transmembrane region" description="Helical" evidence="3">
    <location>
        <begin position="6"/>
        <end position="24"/>
    </location>
</feature>
<dbReference type="AlphaFoldDB" id="A0A2T4Z527"/>
<dbReference type="PROSITE" id="PS50887">
    <property type="entry name" value="GGDEF"/>
    <property type="match status" value="1"/>
</dbReference>
<dbReference type="SUPFAM" id="SSF55073">
    <property type="entry name" value="Nucleotide cyclase"/>
    <property type="match status" value="1"/>
</dbReference>
<dbReference type="Pfam" id="PF00990">
    <property type="entry name" value="GGDEF"/>
    <property type="match status" value="1"/>
</dbReference>
<dbReference type="PANTHER" id="PTHR45138:SF9">
    <property type="entry name" value="DIGUANYLATE CYCLASE DGCM-RELATED"/>
    <property type="match status" value="1"/>
</dbReference>
<dbReference type="InterPro" id="IPR000160">
    <property type="entry name" value="GGDEF_dom"/>
</dbReference>